<feature type="transmembrane region" description="Helical" evidence="7">
    <location>
        <begin position="291"/>
        <end position="310"/>
    </location>
</feature>
<comment type="subcellular location">
    <subcellularLocation>
        <location evidence="1">Cell membrane</location>
        <topology evidence="1">Multi-pass membrane protein</topology>
    </subcellularLocation>
</comment>
<dbReference type="PROSITE" id="PS50893">
    <property type="entry name" value="ABC_TRANSPORTER_2"/>
    <property type="match status" value="1"/>
</dbReference>
<evidence type="ECO:0000256" key="6">
    <source>
        <dbReference type="ARBA" id="ARBA00023136"/>
    </source>
</evidence>
<feature type="domain" description="ABC transporter" evidence="8">
    <location>
        <begin position="358"/>
        <end position="585"/>
    </location>
</feature>
<dbReference type="InterPro" id="IPR011527">
    <property type="entry name" value="ABC1_TM_dom"/>
</dbReference>
<dbReference type="PROSITE" id="PS00211">
    <property type="entry name" value="ABC_TRANSPORTER_1"/>
    <property type="match status" value="1"/>
</dbReference>
<keyword evidence="5 7" id="KW-1133">Transmembrane helix</keyword>
<feature type="transmembrane region" description="Helical" evidence="7">
    <location>
        <begin position="181"/>
        <end position="205"/>
    </location>
</feature>
<evidence type="ECO:0000313" key="11">
    <source>
        <dbReference type="Proteomes" id="UP000024842"/>
    </source>
</evidence>
<dbReference type="SUPFAM" id="SSF52540">
    <property type="entry name" value="P-loop containing nucleoside triphosphate hydrolases"/>
    <property type="match status" value="1"/>
</dbReference>
<evidence type="ECO:0000256" key="4">
    <source>
        <dbReference type="ARBA" id="ARBA00022840"/>
    </source>
</evidence>
<feature type="domain" description="ABC transmembrane type-1" evidence="9">
    <location>
        <begin position="26"/>
        <end position="325"/>
    </location>
</feature>
<evidence type="ECO:0000256" key="2">
    <source>
        <dbReference type="ARBA" id="ARBA00022692"/>
    </source>
</evidence>
<organism evidence="10 11">
    <name type="scientific">Holospora elegans E1</name>
    <dbReference type="NCBI Taxonomy" id="1427503"/>
    <lineage>
        <taxon>Bacteria</taxon>
        <taxon>Pseudomonadati</taxon>
        <taxon>Pseudomonadota</taxon>
        <taxon>Alphaproteobacteria</taxon>
        <taxon>Holosporales</taxon>
        <taxon>Holosporaceae</taxon>
        <taxon>Holospora</taxon>
    </lineage>
</organism>
<dbReference type="InterPro" id="IPR003593">
    <property type="entry name" value="AAA+_ATPase"/>
</dbReference>
<keyword evidence="4" id="KW-0067">ATP-binding</keyword>
<evidence type="ECO:0000256" key="3">
    <source>
        <dbReference type="ARBA" id="ARBA00022741"/>
    </source>
</evidence>
<dbReference type="PROSITE" id="PS50929">
    <property type="entry name" value="ABC_TM1F"/>
    <property type="match status" value="1"/>
</dbReference>
<dbReference type="PANTHER" id="PTHR24221">
    <property type="entry name" value="ATP-BINDING CASSETTE SUB-FAMILY B"/>
    <property type="match status" value="1"/>
</dbReference>
<dbReference type="InterPro" id="IPR039421">
    <property type="entry name" value="Type_1_exporter"/>
</dbReference>
<dbReference type="GO" id="GO:0034040">
    <property type="term" value="F:ATPase-coupled lipid transmembrane transporter activity"/>
    <property type="evidence" value="ECO:0007669"/>
    <property type="project" value="TreeGrafter"/>
</dbReference>
<dbReference type="Pfam" id="PF00005">
    <property type="entry name" value="ABC_tran"/>
    <property type="match status" value="1"/>
</dbReference>
<sequence>MTPPSVLSAIQKFFTFLTFKEKLTWLWIVAFALTTSALEVITASIIVIFTQVLNTPETGLKYLAKIGIRTNSSPGRIVFTLAVVVGVVYLIKNLIATAEVFFQNFSIQKMNYNFKGKLLHRYSRTDYGFYLTRNSSLGTRVVGHDTEIIFLSGMVAIAIILSEGVIFLSLIGVIIYMNPSLAFTILGIGVGVSVIITKCVLPWFYQFGQKIQETSVYGNQNLIQFFHAFKEIVLLGKGEFFINAYQVYSLKKAKIQAIQSSLNVLPRIVIEILFMGGFVVSIGILCLDQESPVHMLGMLGGYLYAGFRLMPGLNRIINQLNIFKSTIPSVERVHQEYIMMAAKKNYVDVPEFEFDQDIEIKDLSFRYINAEKNALSSIFLKIKKGEFIGIVGGTGSGKSTLIDLILGLLSPHQGFILVDEKYPVNSYQWHGKIGYVPQSIYLTDDTIEKNIAFGETVTDKLRLDAVIDTAQLRDFIDSLPEREKTFVGEHGIRLSGGERQRISIARALYHSPEVLIFDEATSALDNETEARLMETINTVSKDRTVIMIAHRLTTLKNCSRIVVMEKGKIKEVTKYEKIENVFNEVR</sequence>
<dbReference type="RefSeq" id="WP_035545028.1">
    <property type="nucleotide sequence ID" value="NZ_BAUP01000102.1"/>
</dbReference>
<dbReference type="PANTHER" id="PTHR24221:SF654">
    <property type="entry name" value="ATP-BINDING CASSETTE SUB-FAMILY B MEMBER 6"/>
    <property type="match status" value="1"/>
</dbReference>
<dbReference type="SMART" id="SM00382">
    <property type="entry name" value="AAA"/>
    <property type="match status" value="1"/>
</dbReference>
<dbReference type="GO" id="GO:0140359">
    <property type="term" value="F:ABC-type transporter activity"/>
    <property type="evidence" value="ECO:0007669"/>
    <property type="project" value="InterPro"/>
</dbReference>
<dbReference type="Gene3D" id="3.40.50.300">
    <property type="entry name" value="P-loop containing nucleotide triphosphate hydrolases"/>
    <property type="match status" value="1"/>
</dbReference>
<reference evidence="10 11" key="1">
    <citation type="journal article" date="2014" name="FEMS Microbiol. Lett.">
        <title>Draft genome sequences of three Holospora species (Holospora obtusa, Holospora undulata, and Holospora elegans), endonuclear symbiotic bacteria of the ciliate Paramecium caudatum.</title>
        <authorList>
            <person name="Dohra H."/>
            <person name="Tanaka K."/>
            <person name="Suzuki T."/>
            <person name="Fujishima M."/>
            <person name="Suzuki H."/>
        </authorList>
    </citation>
    <scope>NUCLEOTIDE SEQUENCE [LARGE SCALE GENOMIC DNA]</scope>
    <source>
        <strain evidence="10 11">E1</strain>
    </source>
</reference>
<protein>
    <submittedName>
        <fullName evidence="10">Protein glycosylation K</fullName>
    </submittedName>
</protein>
<gene>
    <name evidence="10" type="ORF">HE1_00813</name>
</gene>
<dbReference type="EMBL" id="BAUP01000102">
    <property type="protein sequence ID" value="GAJ46478.1"/>
    <property type="molecule type" value="Genomic_DNA"/>
</dbReference>
<comment type="caution">
    <text evidence="10">The sequence shown here is derived from an EMBL/GenBank/DDBJ whole genome shotgun (WGS) entry which is preliminary data.</text>
</comment>
<dbReference type="AlphaFoldDB" id="A0A023DZH7"/>
<feature type="transmembrane region" description="Helical" evidence="7">
    <location>
        <begin position="25"/>
        <end position="53"/>
    </location>
</feature>
<dbReference type="GO" id="GO:0016887">
    <property type="term" value="F:ATP hydrolysis activity"/>
    <property type="evidence" value="ECO:0007669"/>
    <property type="project" value="InterPro"/>
</dbReference>
<proteinExistence type="predicted"/>
<keyword evidence="6 7" id="KW-0472">Membrane</keyword>
<evidence type="ECO:0000259" key="9">
    <source>
        <dbReference type="PROSITE" id="PS50929"/>
    </source>
</evidence>
<keyword evidence="3" id="KW-0547">Nucleotide-binding</keyword>
<evidence type="ECO:0000256" key="7">
    <source>
        <dbReference type="SAM" id="Phobius"/>
    </source>
</evidence>
<dbReference type="InterPro" id="IPR036640">
    <property type="entry name" value="ABC1_TM_sf"/>
</dbReference>
<dbReference type="SUPFAM" id="SSF90123">
    <property type="entry name" value="ABC transporter transmembrane region"/>
    <property type="match status" value="1"/>
</dbReference>
<dbReference type="InterPro" id="IPR027417">
    <property type="entry name" value="P-loop_NTPase"/>
</dbReference>
<evidence type="ECO:0000256" key="1">
    <source>
        <dbReference type="ARBA" id="ARBA00004651"/>
    </source>
</evidence>
<feature type="transmembrane region" description="Helical" evidence="7">
    <location>
        <begin position="148"/>
        <end position="175"/>
    </location>
</feature>
<keyword evidence="11" id="KW-1185">Reference proteome</keyword>
<accession>A0A023DZH7</accession>
<name>A0A023DZH7_9PROT</name>
<dbReference type="InterPro" id="IPR017871">
    <property type="entry name" value="ABC_transporter-like_CS"/>
</dbReference>
<dbReference type="OrthoDB" id="5288404at2"/>
<dbReference type="Proteomes" id="UP000024842">
    <property type="component" value="Unassembled WGS sequence"/>
</dbReference>
<evidence type="ECO:0000313" key="10">
    <source>
        <dbReference type="EMBL" id="GAJ46478.1"/>
    </source>
</evidence>
<dbReference type="GO" id="GO:0005524">
    <property type="term" value="F:ATP binding"/>
    <property type="evidence" value="ECO:0007669"/>
    <property type="project" value="UniProtKB-KW"/>
</dbReference>
<dbReference type="GO" id="GO:0005886">
    <property type="term" value="C:plasma membrane"/>
    <property type="evidence" value="ECO:0007669"/>
    <property type="project" value="UniProtKB-SubCell"/>
</dbReference>
<evidence type="ECO:0000256" key="5">
    <source>
        <dbReference type="ARBA" id="ARBA00022989"/>
    </source>
</evidence>
<keyword evidence="2 7" id="KW-0812">Transmembrane</keyword>
<dbReference type="Gene3D" id="1.20.1560.10">
    <property type="entry name" value="ABC transporter type 1, transmembrane domain"/>
    <property type="match status" value="1"/>
</dbReference>
<dbReference type="InterPro" id="IPR003439">
    <property type="entry name" value="ABC_transporter-like_ATP-bd"/>
</dbReference>
<dbReference type="STRING" id="1427503.HE1_00813"/>
<feature type="transmembrane region" description="Helical" evidence="7">
    <location>
        <begin position="73"/>
        <end position="91"/>
    </location>
</feature>
<evidence type="ECO:0000259" key="8">
    <source>
        <dbReference type="PROSITE" id="PS50893"/>
    </source>
</evidence>
<feature type="transmembrane region" description="Helical" evidence="7">
    <location>
        <begin position="264"/>
        <end position="285"/>
    </location>
</feature>